<organism evidence="10 11">
    <name type="scientific">Bacteroides xylanisolvens</name>
    <dbReference type="NCBI Taxonomy" id="371601"/>
    <lineage>
        <taxon>Bacteria</taxon>
        <taxon>Pseudomonadati</taxon>
        <taxon>Bacteroidota</taxon>
        <taxon>Bacteroidia</taxon>
        <taxon>Bacteroidales</taxon>
        <taxon>Bacteroidaceae</taxon>
        <taxon>Bacteroides</taxon>
    </lineage>
</organism>
<comment type="caution">
    <text evidence="10">The sequence shown here is derived from an EMBL/GenBank/DDBJ whole genome shotgun (WGS) entry which is preliminary data.</text>
</comment>
<evidence type="ECO:0000313" key="12">
    <source>
        <dbReference type="Proteomes" id="UP000434604"/>
    </source>
</evidence>
<evidence type="ECO:0000313" key="11">
    <source>
        <dbReference type="Proteomes" id="UP000196036"/>
    </source>
</evidence>
<dbReference type="Proteomes" id="UP000434604">
    <property type="component" value="Unassembled WGS sequence"/>
</dbReference>
<feature type="modified residue" description="3-oxoalanine (Ser)" evidence="5">
    <location>
        <position position="83"/>
    </location>
</feature>
<dbReference type="PROSITE" id="PS51257">
    <property type="entry name" value="PROKAR_LIPOPROTEIN"/>
    <property type="match status" value="1"/>
</dbReference>
<feature type="chain" id="PRO_5011908139" evidence="6">
    <location>
        <begin position="22"/>
        <end position="503"/>
    </location>
</feature>
<dbReference type="EMBL" id="NFLW01000002">
    <property type="protein sequence ID" value="OUQ73879.1"/>
    <property type="molecule type" value="Genomic_DNA"/>
</dbReference>
<reference evidence="11" key="1">
    <citation type="submission" date="2017-04" db="EMBL/GenBank/DDBJ databases">
        <title>Function of individual gut microbiota members based on whole genome sequencing of pure cultures obtained from chicken caecum.</title>
        <authorList>
            <person name="Medvecky M."/>
            <person name="Cejkova D."/>
            <person name="Polansky O."/>
            <person name="Karasova D."/>
            <person name="Kubasova T."/>
            <person name="Cizek A."/>
            <person name="Rychlik I."/>
        </authorList>
    </citation>
    <scope>NUCLEOTIDE SEQUENCE [LARGE SCALE GENOMIC DNA]</scope>
    <source>
        <strain evidence="11">An109</strain>
    </source>
</reference>
<feature type="signal peptide" evidence="6">
    <location>
        <begin position="1"/>
        <end position="21"/>
    </location>
</feature>
<dbReference type="Pfam" id="PF00884">
    <property type="entry name" value="Sulfatase"/>
    <property type="match status" value="1"/>
</dbReference>
<protein>
    <submittedName>
        <fullName evidence="8">Arylsulfatase</fullName>
    </submittedName>
</protein>
<evidence type="ECO:0000256" key="2">
    <source>
        <dbReference type="ARBA" id="ARBA00022723"/>
    </source>
</evidence>
<dbReference type="Proteomes" id="UP000196036">
    <property type="component" value="Unassembled WGS sequence"/>
</dbReference>
<keyword evidence="6" id="KW-0732">Signal</keyword>
<dbReference type="Gene3D" id="3.40.720.10">
    <property type="entry name" value="Alkaline Phosphatase, subunit A"/>
    <property type="match status" value="1"/>
</dbReference>
<dbReference type="GO" id="GO:0004065">
    <property type="term" value="F:arylsulfatase activity"/>
    <property type="evidence" value="ECO:0007669"/>
    <property type="project" value="TreeGrafter"/>
</dbReference>
<dbReference type="EMBL" id="JAIWYE010000018">
    <property type="protein sequence ID" value="MCA4703859.1"/>
    <property type="molecule type" value="Genomic_DNA"/>
</dbReference>
<reference evidence="8 12" key="3">
    <citation type="journal article" date="2019" name="Nat. Med.">
        <title>A library of human gut bacterial isolates paired with longitudinal multiomics data enables mechanistic microbiome research.</title>
        <authorList>
            <person name="Poyet M."/>
            <person name="Groussin M."/>
            <person name="Gibbons S.M."/>
            <person name="Avila-Pacheco J."/>
            <person name="Jiang X."/>
            <person name="Kearney S.M."/>
            <person name="Perrotta A.R."/>
            <person name="Berdy B."/>
            <person name="Zhao S."/>
            <person name="Lieberman T.D."/>
            <person name="Swanson P.K."/>
            <person name="Smith M."/>
            <person name="Roesemann S."/>
            <person name="Alexander J.E."/>
            <person name="Rich S.A."/>
            <person name="Livny J."/>
            <person name="Vlamakis H."/>
            <person name="Clish C."/>
            <person name="Bullock K."/>
            <person name="Deik A."/>
            <person name="Scott J."/>
            <person name="Pierce K.A."/>
            <person name="Xavier R.J."/>
            <person name="Alm E.J."/>
        </authorList>
    </citation>
    <scope>NUCLEOTIDE SEQUENCE [LARGE SCALE GENOMIC DNA]</scope>
    <source>
        <strain evidence="8 12">BIOML-A58</strain>
    </source>
</reference>
<dbReference type="PROSITE" id="PS00149">
    <property type="entry name" value="SULFATASE_2"/>
    <property type="match status" value="1"/>
</dbReference>
<evidence type="ECO:0000259" key="7">
    <source>
        <dbReference type="Pfam" id="PF00884"/>
    </source>
</evidence>
<reference evidence="9" key="4">
    <citation type="submission" date="2023-08" db="EMBL/GenBank/DDBJ databases">
        <title>Mucin Metabolism Genes Underlie the Key Renovations of Bacteroides xylanisolvens Genomes in Captive Great Apes.</title>
        <authorList>
            <person name="Nishida A.H."/>
        </authorList>
    </citation>
    <scope>NUCLEOTIDE SEQUENCE</scope>
    <source>
        <strain evidence="9">P13.H9</strain>
    </source>
</reference>
<dbReference type="InterPro" id="IPR017850">
    <property type="entry name" value="Alkaline_phosphatase_core_sf"/>
</dbReference>
<dbReference type="CDD" id="cd16143">
    <property type="entry name" value="ARS_like"/>
    <property type="match status" value="1"/>
</dbReference>
<dbReference type="InterPro" id="IPR050738">
    <property type="entry name" value="Sulfatase"/>
</dbReference>
<evidence type="ECO:0000256" key="1">
    <source>
        <dbReference type="ARBA" id="ARBA00008779"/>
    </source>
</evidence>
<keyword evidence="4" id="KW-0106">Calcium</keyword>
<keyword evidence="2" id="KW-0479">Metal-binding</keyword>
<dbReference type="EMBL" id="WDED01000011">
    <property type="protein sequence ID" value="KAB6148021.1"/>
    <property type="molecule type" value="Genomic_DNA"/>
</dbReference>
<keyword evidence="3" id="KW-0378">Hydrolase</keyword>
<name>A0A1Y4VUS4_9BACE</name>
<evidence type="ECO:0000256" key="3">
    <source>
        <dbReference type="ARBA" id="ARBA00022801"/>
    </source>
</evidence>
<evidence type="ECO:0000313" key="8">
    <source>
        <dbReference type="EMBL" id="KAB6148021.1"/>
    </source>
</evidence>
<dbReference type="InterPro" id="IPR000917">
    <property type="entry name" value="Sulfatase_N"/>
</dbReference>
<proteinExistence type="inferred from homology"/>
<dbReference type="PANTHER" id="PTHR42693:SF53">
    <property type="entry name" value="ENDO-4-O-SULFATASE"/>
    <property type="match status" value="1"/>
</dbReference>
<accession>A0A1Y4VUS4</accession>
<dbReference type="Proteomes" id="UP001198461">
    <property type="component" value="Unassembled WGS sequence"/>
</dbReference>
<evidence type="ECO:0000256" key="6">
    <source>
        <dbReference type="SAM" id="SignalP"/>
    </source>
</evidence>
<comment type="similarity">
    <text evidence="1">Belongs to the sulfatase family.</text>
</comment>
<dbReference type="PANTHER" id="PTHR42693">
    <property type="entry name" value="ARYLSULFATASE FAMILY MEMBER"/>
    <property type="match status" value="1"/>
</dbReference>
<dbReference type="GO" id="GO:0046872">
    <property type="term" value="F:metal ion binding"/>
    <property type="evidence" value="ECO:0007669"/>
    <property type="project" value="UniProtKB-KW"/>
</dbReference>
<reference evidence="10" key="2">
    <citation type="journal article" date="2018" name="BMC Genomics">
        <title>Whole genome sequencing and function prediction of 133 gut anaerobes isolated from chicken caecum in pure cultures.</title>
        <authorList>
            <person name="Medvecky M."/>
            <person name="Cejkova D."/>
            <person name="Polansky O."/>
            <person name="Karasova D."/>
            <person name="Kubasova T."/>
            <person name="Cizek A."/>
            <person name="Rychlik I."/>
        </authorList>
    </citation>
    <scope>NUCLEOTIDE SEQUENCE</scope>
    <source>
        <strain evidence="10">An109</strain>
    </source>
</reference>
<comment type="PTM">
    <text evidence="5">The conversion to 3-oxoalanine (also known as C-formylglycine, FGly), of a serine or cysteine residue in prokaryotes and of a cysteine residue in eukaryotes, is critical for catalytic activity.</text>
</comment>
<dbReference type="InterPro" id="IPR024607">
    <property type="entry name" value="Sulfatase_CS"/>
</dbReference>
<dbReference type="SUPFAM" id="SSF53649">
    <property type="entry name" value="Alkaline phosphatase-like"/>
    <property type="match status" value="1"/>
</dbReference>
<evidence type="ECO:0000313" key="9">
    <source>
        <dbReference type="EMBL" id="MCA4703859.1"/>
    </source>
</evidence>
<feature type="domain" description="Sulfatase N-terminal" evidence="7">
    <location>
        <begin position="34"/>
        <end position="393"/>
    </location>
</feature>
<gene>
    <name evidence="10" type="ORF">B5E52_01395</name>
    <name evidence="8" type="ORF">GA398_08685</name>
    <name evidence="9" type="ORF">LD004_09535</name>
</gene>
<sequence length="503" mass="55903">MKTLRLTYQLIAIPAAFSLSACHTQSSQQQPTPPNIIYILADDMGYGDINAFNPHSQIPTPTLDSMASAGIMFTDAHSNSSVSTPTRYGTLTGRYAFRSSLKKGVLTGYSSPLIEKGRETIASFLSNQGYQTACIGKWHLGLDWVKKDAKKPLFTGNEWNVENTDNVDYTAYISGGPTDCGFGYSCILPASLDMPPYIYIEDGKVTAPVNGYTEDYLEKKVRGARYRHGDVADDFNHQECLSYFTQKSEEYIARASRQDTPYFLYLALTAPHAPWLPGEEFKGRSTAGAYGDFVCMIDETVRRIYTAVERGGKAANTLVIFTSDNGSMWLEEDIAQTGHRANGAWNGAKSDLWEGGHRIPLLATWPNVIIPGSHSGHLICSTDLFATLADMLGTTLPPHTAEDSFSFWHELSGKKTKKESKERQSMVYHSVNGFFALRKNEWVFVDCKGSGGWTLPEETAKKLPDTQLYNLKNDTTQLQNVLISHPEIAWEMKRELEAIKTKG</sequence>
<dbReference type="Gene3D" id="3.30.1120.10">
    <property type="match status" value="1"/>
</dbReference>
<evidence type="ECO:0000313" key="10">
    <source>
        <dbReference type="EMBL" id="OUQ73879.1"/>
    </source>
</evidence>
<dbReference type="AlphaFoldDB" id="A0A1Y4VUS4"/>
<dbReference type="RefSeq" id="WP_087317197.1">
    <property type="nucleotide sequence ID" value="NZ_JAHOJA010000006.1"/>
</dbReference>
<evidence type="ECO:0000256" key="5">
    <source>
        <dbReference type="PIRSR" id="PIRSR600917-52"/>
    </source>
</evidence>
<evidence type="ECO:0000256" key="4">
    <source>
        <dbReference type="ARBA" id="ARBA00022837"/>
    </source>
</evidence>